<evidence type="ECO:0000313" key="3">
    <source>
        <dbReference type="Proteomes" id="UP000319732"/>
    </source>
</evidence>
<dbReference type="InterPro" id="IPR023994">
    <property type="entry name" value="NiFe-hyd_HybE"/>
</dbReference>
<dbReference type="OrthoDB" id="7060130at2"/>
<name>A0A545TFL3_9GAMM</name>
<protein>
    <submittedName>
        <fullName evidence="2">[NiFe]-hydrogenase assembly chaperone HybE</fullName>
    </submittedName>
</protein>
<dbReference type="Pfam" id="PF11939">
    <property type="entry name" value="NiFe-hyd_HybE"/>
    <property type="match status" value="1"/>
</dbReference>
<accession>A0A545TFL3</accession>
<dbReference type="AlphaFoldDB" id="A0A545TFL3"/>
<comment type="similarity">
    <text evidence="1">Belongs to the HupJ family.</text>
</comment>
<evidence type="ECO:0000256" key="1">
    <source>
        <dbReference type="ARBA" id="ARBA00006532"/>
    </source>
</evidence>
<organism evidence="2 3">
    <name type="scientific">Exilibacterium tricleocarpae</name>
    <dbReference type="NCBI Taxonomy" id="2591008"/>
    <lineage>
        <taxon>Bacteria</taxon>
        <taxon>Pseudomonadati</taxon>
        <taxon>Pseudomonadota</taxon>
        <taxon>Gammaproteobacteria</taxon>
        <taxon>Cellvibrionales</taxon>
        <taxon>Cellvibrionaceae</taxon>
        <taxon>Exilibacterium</taxon>
    </lineage>
</organism>
<dbReference type="EMBL" id="VHSG01000015">
    <property type="protein sequence ID" value="TQV75971.1"/>
    <property type="molecule type" value="Genomic_DNA"/>
</dbReference>
<proteinExistence type="inferred from homology"/>
<reference evidence="2 3" key="1">
    <citation type="submission" date="2019-06" db="EMBL/GenBank/DDBJ databases">
        <title>Whole genome sequence for Cellvibrionaceae sp. R142.</title>
        <authorList>
            <person name="Wang G."/>
        </authorList>
    </citation>
    <scope>NUCLEOTIDE SEQUENCE [LARGE SCALE GENOMIC DNA]</scope>
    <source>
        <strain evidence="2 3">R142</strain>
    </source>
</reference>
<sequence>MVADMTKAVGELESCFRQIQQQRMRDMPILNKALQVAAVGFHPWREFWMGVLITPWFANLVLLPAAAGAGTLPAPGSSASFAFPAGRFTFISAREAGIGTFLSCSLLSPVFELRTQQQAEEMAREAIRTIMRSHTANRSDNGTHDAVPDKISRRRFLARLAASDTDAAATADKRSDRL</sequence>
<dbReference type="NCBIfam" id="TIGR03993">
    <property type="entry name" value="hydrog_HybE"/>
    <property type="match status" value="1"/>
</dbReference>
<gene>
    <name evidence="2" type="primary">hybE</name>
    <name evidence="2" type="ORF">FKG94_15275</name>
</gene>
<keyword evidence="3" id="KW-1185">Reference proteome</keyword>
<dbReference type="Proteomes" id="UP000319732">
    <property type="component" value="Unassembled WGS sequence"/>
</dbReference>
<dbReference type="Gene3D" id="3.30.1460.40">
    <property type="entry name" value="[NiFe]-hydrogenase assembly chaperone, HybE"/>
    <property type="match status" value="1"/>
</dbReference>
<dbReference type="InterPro" id="IPR038530">
    <property type="entry name" value="NiFe-hyd_HybE_sf"/>
</dbReference>
<comment type="caution">
    <text evidence="2">The sequence shown here is derived from an EMBL/GenBank/DDBJ whole genome shotgun (WGS) entry which is preliminary data.</text>
</comment>
<evidence type="ECO:0000313" key="2">
    <source>
        <dbReference type="EMBL" id="TQV75971.1"/>
    </source>
</evidence>